<name>A0A267F6J4_9PLAT</name>
<evidence type="ECO:0000256" key="7">
    <source>
        <dbReference type="ARBA" id="ARBA00022763"/>
    </source>
</evidence>
<dbReference type="InterPro" id="IPR008918">
    <property type="entry name" value="HhH2"/>
</dbReference>
<dbReference type="InterPro" id="IPR006085">
    <property type="entry name" value="XPG_DNA_repair_N"/>
</dbReference>
<dbReference type="SMART" id="SM00484">
    <property type="entry name" value="XPGI"/>
    <property type="match status" value="1"/>
</dbReference>
<feature type="region of interest" description="Disordered" evidence="12">
    <location>
        <begin position="125"/>
        <end position="187"/>
    </location>
</feature>
<feature type="domain" description="XPG-I" evidence="13">
    <location>
        <begin position="675"/>
        <end position="744"/>
    </location>
</feature>
<dbReference type="InterPro" id="IPR001044">
    <property type="entry name" value="XPG/Rad2_eukaryotes"/>
</dbReference>
<dbReference type="GO" id="GO:0046872">
    <property type="term" value="F:metal ion binding"/>
    <property type="evidence" value="ECO:0007669"/>
    <property type="project" value="UniProtKB-KW"/>
</dbReference>
<dbReference type="Gene3D" id="3.40.50.1010">
    <property type="entry name" value="5'-nuclease"/>
    <property type="match status" value="2"/>
</dbReference>
<evidence type="ECO:0000256" key="9">
    <source>
        <dbReference type="ARBA" id="ARBA00022842"/>
    </source>
</evidence>
<evidence type="ECO:0000256" key="6">
    <source>
        <dbReference type="ARBA" id="ARBA00022759"/>
    </source>
</evidence>
<dbReference type="CDD" id="cd09868">
    <property type="entry name" value="PIN_XPG_RAD2"/>
    <property type="match status" value="2"/>
</dbReference>
<dbReference type="Gene3D" id="1.10.150.20">
    <property type="entry name" value="5' to 3' exonuclease, C-terminal subdomain"/>
    <property type="match status" value="1"/>
</dbReference>
<feature type="domain" description="XPG N-terminal" evidence="14">
    <location>
        <begin position="4"/>
        <end position="99"/>
    </location>
</feature>
<dbReference type="PANTHER" id="PTHR16171">
    <property type="entry name" value="DNA REPAIR PROTEIN COMPLEMENTING XP-G CELLS-RELATED"/>
    <property type="match status" value="1"/>
</dbReference>
<dbReference type="PANTHER" id="PTHR16171:SF7">
    <property type="entry name" value="DNA REPAIR PROTEIN RAD2"/>
    <property type="match status" value="1"/>
</dbReference>
<evidence type="ECO:0000259" key="14">
    <source>
        <dbReference type="SMART" id="SM00485"/>
    </source>
</evidence>
<feature type="compositionally biased region" description="Acidic residues" evidence="12">
    <location>
        <begin position="157"/>
        <end position="187"/>
    </location>
</feature>
<comment type="caution">
    <text evidence="15">The sequence shown here is derived from an EMBL/GenBank/DDBJ whole genome shotgun (WGS) entry which is preliminary data.</text>
</comment>
<dbReference type="GO" id="GO:0003697">
    <property type="term" value="F:single-stranded DNA binding"/>
    <property type="evidence" value="ECO:0007669"/>
    <property type="project" value="InterPro"/>
</dbReference>
<dbReference type="SMART" id="SM00279">
    <property type="entry name" value="HhH2"/>
    <property type="match status" value="1"/>
</dbReference>
<dbReference type="GO" id="GO:0004520">
    <property type="term" value="F:DNA endonuclease activity"/>
    <property type="evidence" value="ECO:0007669"/>
    <property type="project" value="TreeGrafter"/>
</dbReference>
<feature type="region of interest" description="Disordered" evidence="12">
    <location>
        <begin position="910"/>
        <end position="967"/>
    </location>
</feature>
<organism evidence="15 16">
    <name type="scientific">Macrostomum lignano</name>
    <dbReference type="NCBI Taxonomy" id="282301"/>
    <lineage>
        <taxon>Eukaryota</taxon>
        <taxon>Metazoa</taxon>
        <taxon>Spiralia</taxon>
        <taxon>Lophotrochozoa</taxon>
        <taxon>Platyhelminthes</taxon>
        <taxon>Rhabditophora</taxon>
        <taxon>Macrostomorpha</taxon>
        <taxon>Macrostomida</taxon>
        <taxon>Macrostomidae</taxon>
        <taxon>Macrostomum</taxon>
    </lineage>
</organism>
<protein>
    <recommendedName>
        <fullName evidence="17">XPGI domain-containing protein</fullName>
    </recommendedName>
</protein>
<feature type="region of interest" description="Disordered" evidence="12">
    <location>
        <begin position="423"/>
        <end position="528"/>
    </location>
</feature>
<keyword evidence="8" id="KW-0378">Hydrolase</keyword>
<dbReference type="InterPro" id="IPR036279">
    <property type="entry name" value="5-3_exonuclease_C_sf"/>
</dbReference>
<keyword evidence="11" id="KW-0539">Nucleus</keyword>
<evidence type="ECO:0000256" key="8">
    <source>
        <dbReference type="ARBA" id="ARBA00022801"/>
    </source>
</evidence>
<accession>A0A267F6J4</accession>
<dbReference type="Pfam" id="PF00867">
    <property type="entry name" value="XPG_I"/>
    <property type="match status" value="1"/>
</dbReference>
<proteinExistence type="inferred from homology"/>
<gene>
    <name evidence="15" type="ORF">BOX15_Mlig002812g1</name>
</gene>
<dbReference type="GO" id="GO:0005634">
    <property type="term" value="C:nucleus"/>
    <property type="evidence" value="ECO:0007669"/>
    <property type="project" value="UniProtKB-SubCell"/>
</dbReference>
<evidence type="ECO:0000256" key="11">
    <source>
        <dbReference type="ARBA" id="ARBA00023242"/>
    </source>
</evidence>
<dbReference type="PRINTS" id="PR00066">
    <property type="entry name" value="XRODRMPGMNTG"/>
</dbReference>
<keyword evidence="5" id="KW-0479">Metal-binding</keyword>
<comment type="cofactor">
    <cofactor evidence="1">
        <name>Mg(2+)</name>
        <dbReference type="ChEBI" id="CHEBI:18420"/>
    </cofactor>
</comment>
<dbReference type="PROSITE" id="PS00841">
    <property type="entry name" value="XPG_1"/>
    <property type="match status" value="1"/>
</dbReference>
<dbReference type="SUPFAM" id="SSF88723">
    <property type="entry name" value="PIN domain-like"/>
    <property type="match status" value="1"/>
</dbReference>
<dbReference type="InterPro" id="IPR006086">
    <property type="entry name" value="XPG-I_dom"/>
</dbReference>
<keyword evidence="10" id="KW-0234">DNA repair</keyword>
<evidence type="ECO:0000313" key="15">
    <source>
        <dbReference type="EMBL" id="PAA68642.1"/>
    </source>
</evidence>
<dbReference type="GO" id="GO:0006289">
    <property type="term" value="P:nucleotide-excision repair"/>
    <property type="evidence" value="ECO:0007669"/>
    <property type="project" value="InterPro"/>
</dbReference>
<dbReference type="GO" id="GO:0016788">
    <property type="term" value="F:hydrolase activity, acting on ester bonds"/>
    <property type="evidence" value="ECO:0007669"/>
    <property type="project" value="InterPro"/>
</dbReference>
<feature type="compositionally biased region" description="Acidic residues" evidence="12">
    <location>
        <begin position="476"/>
        <end position="492"/>
    </location>
</feature>
<dbReference type="AlphaFoldDB" id="A0A267F6J4"/>
<sequence length="967" mass="103616">RVRMGVKGLWQLINVTGEAVPLESLDSKVLAIDVSLWLNQAIKGRQSGGDQVAAALETVFHRVCKLLHFNVKPVFVFDGCTPELKRATIERRRQARRTAEDKALEMRLRVLRHYMRVGAEKFLQTLRSGEGEGEGGLDESGSGEDGEPDAGHRGEPGDAEGGEPEDDAAASAEEPDEDGGDPIEAVDPEETGLSARVKDFLASCGSLGNVDPDSEEFKRLPDEAQYHVLLELTSSKSRILNDRLGGIDSASAESFSGYQFAKLLRQGHLTQRLDQLRRRMTQARADRLLLWTADHSGGGGGGRAAEWIAAGRGRLALSKIASESGGHALLISAGAKKPAEDWADLLTKPAKDVESKQPAEDGPEATSAASSVLLPASAAMTGEVGEFADDLEEILDESYKAEEPVTDEQLLAAGGQLVAATAGRLKPAEPDVEPEVPTDDKAKDQPDVEVVMEASSNADLEAEPNTHAKTKATVEAETEATPEAETEAEATAEAEVKAKANTDTGLESEGTTNSKKESKAETKAKAEDVGGIEVVAADPEASTISKSAANWPAEAAGKANEVLDVDNDENSEDEFEAVPMLDSAVLFEQAAAKAAKPAGAKVVEDAPADASYGRASFLFGANANERALSRQQAAQQQEQQVGQTVEATREQLGRVEARSESVSQLLVDESRRLISLFGLPVVVSPEEAEAQCARLEQLGLTEGTITDDSDVWLFGASRVYRFVFSRTQQVRRFTLDAIQRRMGLDRRAMVDLALMCGSDYTDGVAGLGPVTAMEMLAEFGTADNLRRWLDESVSDGGRQKRRDSLTPAKVKALRLEFPQSFPSARVAKAYMQPAVDSAVGPGAGGFAWGRPDLDLIRRFAADRIGWSREKCDGVMLPLMHRINSAKTQSLLDQFVIRSWRSQSEAAAASAEISASAGPKTVGGGNSRRVGAAAGRLRRRQRGDEAAAAAETPAERSPARKSSRRRKK</sequence>
<dbReference type="OrthoDB" id="2959108at2759"/>
<dbReference type="InterPro" id="IPR029060">
    <property type="entry name" value="PIN-like_dom_sf"/>
</dbReference>
<dbReference type="Pfam" id="PF00752">
    <property type="entry name" value="XPG_N"/>
    <property type="match status" value="1"/>
</dbReference>
<feature type="compositionally biased region" description="Basic residues" evidence="12">
    <location>
        <begin position="958"/>
        <end position="967"/>
    </location>
</feature>
<keyword evidence="4" id="KW-0540">Nuclease</keyword>
<dbReference type="SUPFAM" id="SSF47807">
    <property type="entry name" value="5' to 3' exonuclease, C-terminal subdomain"/>
    <property type="match status" value="1"/>
</dbReference>
<keyword evidence="7" id="KW-0227">DNA damage</keyword>
<reference evidence="15 16" key="1">
    <citation type="submission" date="2017-06" db="EMBL/GenBank/DDBJ databases">
        <title>A platform for efficient transgenesis in Macrostomum lignano, a flatworm model organism for stem cell research.</title>
        <authorList>
            <person name="Berezikov E."/>
        </authorList>
    </citation>
    <scope>NUCLEOTIDE SEQUENCE [LARGE SCALE GENOMIC DNA]</scope>
    <source>
        <strain evidence="15">DV1</strain>
        <tissue evidence="15">Whole organism</tissue>
    </source>
</reference>
<comment type="similarity">
    <text evidence="3">Belongs to the XPG/RAD2 endonuclease family. XPG subfamily.</text>
</comment>
<evidence type="ECO:0000256" key="10">
    <source>
        <dbReference type="ARBA" id="ARBA00023204"/>
    </source>
</evidence>
<evidence type="ECO:0000256" key="5">
    <source>
        <dbReference type="ARBA" id="ARBA00022723"/>
    </source>
</evidence>
<evidence type="ECO:0000313" key="16">
    <source>
        <dbReference type="Proteomes" id="UP000215902"/>
    </source>
</evidence>
<evidence type="ECO:0000256" key="4">
    <source>
        <dbReference type="ARBA" id="ARBA00022722"/>
    </source>
</evidence>
<dbReference type="Proteomes" id="UP000215902">
    <property type="component" value="Unassembled WGS sequence"/>
</dbReference>
<comment type="subcellular location">
    <subcellularLocation>
        <location evidence="2">Nucleus</location>
    </subcellularLocation>
</comment>
<evidence type="ECO:0000259" key="13">
    <source>
        <dbReference type="SMART" id="SM00484"/>
    </source>
</evidence>
<evidence type="ECO:0008006" key="17">
    <source>
        <dbReference type="Google" id="ProtNLM"/>
    </source>
</evidence>
<evidence type="ECO:0000256" key="3">
    <source>
        <dbReference type="ARBA" id="ARBA00005283"/>
    </source>
</evidence>
<dbReference type="InterPro" id="IPR019974">
    <property type="entry name" value="XPG_CS"/>
</dbReference>
<keyword evidence="16" id="KW-1185">Reference proteome</keyword>
<evidence type="ECO:0000256" key="1">
    <source>
        <dbReference type="ARBA" id="ARBA00001946"/>
    </source>
</evidence>
<dbReference type="PRINTS" id="PR00853">
    <property type="entry name" value="XPGRADSUPER"/>
</dbReference>
<evidence type="ECO:0000256" key="2">
    <source>
        <dbReference type="ARBA" id="ARBA00004123"/>
    </source>
</evidence>
<feature type="compositionally biased region" description="Basic and acidic residues" evidence="12">
    <location>
        <begin position="514"/>
        <end position="528"/>
    </location>
</feature>
<evidence type="ECO:0000256" key="12">
    <source>
        <dbReference type="SAM" id="MobiDB-lite"/>
    </source>
</evidence>
<dbReference type="SMART" id="SM00485">
    <property type="entry name" value="XPGN"/>
    <property type="match status" value="1"/>
</dbReference>
<dbReference type="STRING" id="282301.A0A267F6J4"/>
<keyword evidence="6" id="KW-0255">Endonuclease</keyword>
<feature type="compositionally biased region" description="Acidic residues" evidence="12">
    <location>
        <begin position="131"/>
        <end position="148"/>
    </location>
</feature>
<dbReference type="EMBL" id="NIVC01001379">
    <property type="protein sequence ID" value="PAA68642.1"/>
    <property type="molecule type" value="Genomic_DNA"/>
</dbReference>
<feature type="non-terminal residue" evidence="15">
    <location>
        <position position="1"/>
    </location>
</feature>
<keyword evidence="9" id="KW-0460">Magnesium</keyword>
<dbReference type="InterPro" id="IPR006084">
    <property type="entry name" value="XPG/Rad2"/>
</dbReference>